<reference evidence="1 2" key="1">
    <citation type="journal article" date="2024" name="Genome Biol. Evol.">
        <title>Chromosome-level genome assembly of the viviparous eelpout Zoarces viviparus.</title>
        <authorList>
            <person name="Fuhrmann N."/>
            <person name="Brasseur M.V."/>
            <person name="Bakowski C.E."/>
            <person name="Podsiadlowski L."/>
            <person name="Prost S."/>
            <person name="Krehenwinkel H."/>
            <person name="Mayer C."/>
        </authorList>
    </citation>
    <scope>NUCLEOTIDE SEQUENCE [LARGE SCALE GENOMIC DNA]</scope>
    <source>
        <strain evidence="1">NO-MEL_2022_Ind0_liver</strain>
    </source>
</reference>
<comment type="caution">
    <text evidence="1">The sequence shown here is derived from an EMBL/GenBank/DDBJ whole genome shotgun (WGS) entry which is preliminary data.</text>
</comment>
<dbReference type="EMBL" id="JBCEZU010000023">
    <property type="protein sequence ID" value="KAK9539486.1"/>
    <property type="molecule type" value="Genomic_DNA"/>
</dbReference>
<evidence type="ECO:0000313" key="1">
    <source>
        <dbReference type="EMBL" id="KAK9539486.1"/>
    </source>
</evidence>
<evidence type="ECO:0000313" key="2">
    <source>
        <dbReference type="Proteomes" id="UP001488805"/>
    </source>
</evidence>
<protein>
    <submittedName>
        <fullName evidence="1">Uncharacterized protein</fullName>
    </submittedName>
</protein>
<sequence length="113" mass="12675">MILADVSATYTDVERSFTLPASPRLNLLGNESTTNSQWMISIEGHVYQDEACKTLEFIQRRFLSINPEQGSKTTHGKVISKKTGKVVQKRAASVNPHVATLLKNLLDVEWDFI</sequence>
<organism evidence="1 2">
    <name type="scientific">Zoarces viviparus</name>
    <name type="common">Viviparous eelpout</name>
    <name type="synonym">Blennius viviparus</name>
    <dbReference type="NCBI Taxonomy" id="48416"/>
    <lineage>
        <taxon>Eukaryota</taxon>
        <taxon>Metazoa</taxon>
        <taxon>Chordata</taxon>
        <taxon>Craniata</taxon>
        <taxon>Vertebrata</taxon>
        <taxon>Euteleostomi</taxon>
        <taxon>Actinopterygii</taxon>
        <taxon>Neopterygii</taxon>
        <taxon>Teleostei</taxon>
        <taxon>Neoteleostei</taxon>
        <taxon>Acanthomorphata</taxon>
        <taxon>Eupercaria</taxon>
        <taxon>Perciformes</taxon>
        <taxon>Cottioidei</taxon>
        <taxon>Zoarcales</taxon>
        <taxon>Zoarcidae</taxon>
        <taxon>Zoarcinae</taxon>
        <taxon>Zoarces</taxon>
    </lineage>
</organism>
<dbReference type="Proteomes" id="UP001488805">
    <property type="component" value="Unassembled WGS sequence"/>
</dbReference>
<gene>
    <name evidence="1" type="ORF">VZT92_004590</name>
</gene>
<keyword evidence="2" id="KW-1185">Reference proteome</keyword>
<accession>A0AAW1FZH0</accession>
<proteinExistence type="predicted"/>
<name>A0AAW1FZH0_ZOAVI</name>
<dbReference type="AlphaFoldDB" id="A0AAW1FZH0"/>